<dbReference type="Proteomes" id="UP000789860">
    <property type="component" value="Unassembled WGS sequence"/>
</dbReference>
<dbReference type="EMBL" id="CAJVPM010001697">
    <property type="protein sequence ID" value="CAG8471684.1"/>
    <property type="molecule type" value="Genomic_DNA"/>
</dbReference>
<protein>
    <submittedName>
        <fullName evidence="1">3442_t:CDS:1</fullName>
    </submittedName>
</protein>
<keyword evidence="2" id="KW-1185">Reference proteome</keyword>
<reference evidence="1" key="1">
    <citation type="submission" date="2021-06" db="EMBL/GenBank/DDBJ databases">
        <authorList>
            <person name="Kallberg Y."/>
            <person name="Tangrot J."/>
            <person name="Rosling A."/>
        </authorList>
    </citation>
    <scope>NUCLEOTIDE SEQUENCE</scope>
    <source>
        <strain evidence="1">AU212A</strain>
    </source>
</reference>
<sequence>MSKQSAQQMQYGSWETDDYSSNSDVYSDNISESGSENCSDYNSDYKSDNETNTIESPISQPPKVEELMSNTTYSTKQVSPTYFKRQERFDDKFIQKDLLNKICEIASSPTRDISNNKGSLEDIYLWDYLLPNYGAKEGISLLDTYKREELADKLVIQVEQSKYKKFSVINDISEVYRVPGIHECINGQRALRPVIDIDAPLGDMEAEKKKIIVGQDALKKYANLVLQKYPNYLGDWDIEEKNSQWYTYFNRKTYLECPLCNCTRQGSQKNKNNTTPFVSYKIKSPKFPKPFLNVLPQYQNINDSLTTTIAYKDQYIKTLPKILDIYVGSP</sequence>
<evidence type="ECO:0000313" key="2">
    <source>
        <dbReference type="Proteomes" id="UP000789860"/>
    </source>
</evidence>
<evidence type="ECO:0000313" key="1">
    <source>
        <dbReference type="EMBL" id="CAG8471684.1"/>
    </source>
</evidence>
<gene>
    <name evidence="1" type="ORF">SCALOS_LOCUS2053</name>
</gene>
<organism evidence="1 2">
    <name type="scientific">Scutellospora calospora</name>
    <dbReference type="NCBI Taxonomy" id="85575"/>
    <lineage>
        <taxon>Eukaryota</taxon>
        <taxon>Fungi</taxon>
        <taxon>Fungi incertae sedis</taxon>
        <taxon>Mucoromycota</taxon>
        <taxon>Glomeromycotina</taxon>
        <taxon>Glomeromycetes</taxon>
        <taxon>Diversisporales</taxon>
        <taxon>Gigasporaceae</taxon>
        <taxon>Scutellospora</taxon>
    </lineage>
</organism>
<proteinExistence type="predicted"/>
<name>A0ACA9KGB0_9GLOM</name>
<comment type="caution">
    <text evidence="1">The sequence shown here is derived from an EMBL/GenBank/DDBJ whole genome shotgun (WGS) entry which is preliminary data.</text>
</comment>
<accession>A0ACA9KGB0</accession>